<dbReference type="EMBL" id="MSZS01000003">
    <property type="protein sequence ID" value="PKX94884.1"/>
    <property type="molecule type" value="Genomic_DNA"/>
</dbReference>
<evidence type="ECO:0000313" key="2">
    <source>
        <dbReference type="EMBL" id="PKX94884.1"/>
    </source>
</evidence>
<dbReference type="GeneID" id="36532061"/>
<evidence type="ECO:0000256" key="1">
    <source>
        <dbReference type="SAM" id="Phobius"/>
    </source>
</evidence>
<accession>A0A2I1CB84</accession>
<keyword evidence="1" id="KW-0472">Membrane</keyword>
<protein>
    <submittedName>
        <fullName evidence="2">Uncharacterized protein</fullName>
    </submittedName>
</protein>
<dbReference type="VEuPathDB" id="FungiDB:P174DRAFT_418858"/>
<evidence type="ECO:0000313" key="3">
    <source>
        <dbReference type="Proteomes" id="UP000234474"/>
    </source>
</evidence>
<organism evidence="2 3">
    <name type="scientific">Aspergillus novofumigatus (strain IBT 16806)</name>
    <dbReference type="NCBI Taxonomy" id="1392255"/>
    <lineage>
        <taxon>Eukaryota</taxon>
        <taxon>Fungi</taxon>
        <taxon>Dikarya</taxon>
        <taxon>Ascomycota</taxon>
        <taxon>Pezizomycotina</taxon>
        <taxon>Eurotiomycetes</taxon>
        <taxon>Eurotiomycetidae</taxon>
        <taxon>Eurotiales</taxon>
        <taxon>Aspergillaceae</taxon>
        <taxon>Aspergillus</taxon>
        <taxon>Aspergillus subgen. Fumigati</taxon>
    </lineage>
</organism>
<dbReference type="Proteomes" id="UP000234474">
    <property type="component" value="Unassembled WGS sequence"/>
</dbReference>
<keyword evidence="3" id="KW-1185">Reference proteome</keyword>
<sequence length="228" mass="25489">MLYYTGLLIAALYLGKLSDHIVEHSYFIKNSRGLSQDNEKWIVHALSVFALIIEAESAIHPPVKAELHVTHSRVNAQRRFFFIFVVCGLGYGLGRITERFYAFRFTLCAGLGRLHLSEHPNILATVMGDVAGTIEALLLKTQILQPVVDEPNDGELSDPIQKVRFGRLLVESIVCYFVWSFLPPTIQELVGPSVVFEKIALVTVYWTVSKRTLNVGDRVAGAAIESLF</sequence>
<comment type="caution">
    <text evidence="2">The sequence shown here is derived from an EMBL/GenBank/DDBJ whole genome shotgun (WGS) entry which is preliminary data.</text>
</comment>
<dbReference type="RefSeq" id="XP_024683479.1">
    <property type="nucleotide sequence ID" value="XM_024824736.1"/>
</dbReference>
<keyword evidence="1" id="KW-1133">Transmembrane helix</keyword>
<dbReference type="AlphaFoldDB" id="A0A2I1CB84"/>
<proteinExistence type="predicted"/>
<name>A0A2I1CB84_ASPN1</name>
<keyword evidence="1" id="KW-0812">Transmembrane</keyword>
<gene>
    <name evidence="2" type="ORF">P174DRAFT_418858</name>
</gene>
<dbReference type="OrthoDB" id="4493852at2759"/>
<reference evidence="3" key="1">
    <citation type="journal article" date="2018" name="Proc. Natl. Acad. Sci. U.S.A.">
        <title>Linking secondary metabolites to gene clusters through genome sequencing of six diverse Aspergillus species.</title>
        <authorList>
            <person name="Kaerboelling I."/>
            <person name="Vesth T.C."/>
            <person name="Frisvad J.C."/>
            <person name="Nybo J.L."/>
            <person name="Theobald S."/>
            <person name="Kuo A."/>
            <person name="Bowyer P."/>
            <person name="Matsuda Y."/>
            <person name="Mondo S."/>
            <person name="Lyhne E.K."/>
            <person name="Kogle M.E."/>
            <person name="Clum A."/>
            <person name="Lipzen A."/>
            <person name="Salamov A."/>
            <person name="Ngan C.Y."/>
            <person name="Daum C."/>
            <person name="Chiniquy J."/>
            <person name="Barry K."/>
            <person name="LaButti K."/>
            <person name="Haridas S."/>
            <person name="Simmons B.A."/>
            <person name="Magnuson J.K."/>
            <person name="Mortensen U.H."/>
            <person name="Larsen T.O."/>
            <person name="Grigoriev I.V."/>
            <person name="Baker S.E."/>
            <person name="Andersen M.R."/>
        </authorList>
    </citation>
    <scope>NUCLEOTIDE SEQUENCE [LARGE SCALE GENOMIC DNA]</scope>
    <source>
        <strain evidence="3">IBT 16806</strain>
    </source>
</reference>
<feature type="transmembrane region" description="Helical" evidence="1">
    <location>
        <begin position="80"/>
        <end position="97"/>
    </location>
</feature>